<keyword evidence="4" id="KW-1185">Reference proteome</keyword>
<dbReference type="EMBL" id="CP002799">
    <property type="protein sequence ID" value="AEG51526.1"/>
    <property type="molecule type" value="Genomic_DNA"/>
</dbReference>
<dbReference type="Gene3D" id="1.10.238.10">
    <property type="entry name" value="EF-hand"/>
    <property type="match status" value="2"/>
</dbReference>
<name>F6F1W0_SPHCR</name>
<proteinExistence type="predicted"/>
<dbReference type="AlphaFoldDB" id="F6F1W0"/>
<dbReference type="InterPro" id="IPR011992">
    <property type="entry name" value="EF-hand-dom_pair"/>
</dbReference>
<gene>
    <name evidence="3" type="ORF">Sphch_3946</name>
</gene>
<protein>
    <submittedName>
        <fullName evidence="3">EF-Hand domain-containing protein</fullName>
    </submittedName>
</protein>
<evidence type="ECO:0000259" key="2">
    <source>
        <dbReference type="PROSITE" id="PS50222"/>
    </source>
</evidence>
<organism evidence="3 4">
    <name type="scientific">Sphingobium chlorophenolicum L-1</name>
    <dbReference type="NCBI Taxonomy" id="690566"/>
    <lineage>
        <taxon>Bacteria</taxon>
        <taxon>Pseudomonadati</taxon>
        <taxon>Pseudomonadota</taxon>
        <taxon>Alphaproteobacteria</taxon>
        <taxon>Sphingomonadales</taxon>
        <taxon>Sphingomonadaceae</taxon>
        <taxon>Sphingobium</taxon>
    </lineage>
</organism>
<dbReference type="SUPFAM" id="SSF47473">
    <property type="entry name" value="EF-hand"/>
    <property type="match status" value="1"/>
</dbReference>
<dbReference type="Pfam" id="PF13202">
    <property type="entry name" value="EF-hand_5"/>
    <property type="match status" value="2"/>
</dbReference>
<evidence type="ECO:0000313" key="4">
    <source>
        <dbReference type="Proteomes" id="UP000007150"/>
    </source>
</evidence>
<dbReference type="InterPro" id="IPR002048">
    <property type="entry name" value="EF_hand_dom"/>
</dbReference>
<dbReference type="InterPro" id="IPR018247">
    <property type="entry name" value="EF_Hand_1_Ca_BS"/>
</dbReference>
<dbReference type="KEGG" id="sch:Sphch_3946"/>
<dbReference type="HOGENOM" id="CLU_091273_3_0_5"/>
<dbReference type="PROSITE" id="PS50222">
    <property type="entry name" value="EF_HAND_2"/>
    <property type="match status" value="1"/>
</dbReference>
<evidence type="ECO:0000256" key="1">
    <source>
        <dbReference type="SAM" id="SignalP"/>
    </source>
</evidence>
<feature type="chain" id="PRO_5003333984" evidence="1">
    <location>
        <begin position="22"/>
        <end position="166"/>
    </location>
</feature>
<dbReference type="GO" id="GO:0005509">
    <property type="term" value="F:calcium ion binding"/>
    <property type="evidence" value="ECO:0007669"/>
    <property type="project" value="InterPro"/>
</dbReference>
<feature type="domain" description="EF-hand" evidence="2">
    <location>
        <begin position="129"/>
        <end position="157"/>
    </location>
</feature>
<dbReference type="STRING" id="690566.Sphch_3946"/>
<reference evidence="3 4" key="1">
    <citation type="submission" date="2011-05" db="EMBL/GenBank/DDBJ databases">
        <title>Complete sequence of chromosome 2 of Sphingobium chlorophenolicum L-1.</title>
        <authorList>
            <consortium name="US DOE Joint Genome Institute"/>
            <person name="Lucas S."/>
            <person name="Han J."/>
            <person name="Lapidus A."/>
            <person name="Cheng J.-F."/>
            <person name="Goodwin L."/>
            <person name="Pitluck S."/>
            <person name="Peters L."/>
            <person name="Daligault H."/>
            <person name="Han C."/>
            <person name="Tapia R."/>
            <person name="Land M."/>
            <person name="Hauser L."/>
            <person name="Kyrpides N."/>
            <person name="Ivanova N."/>
            <person name="Pagani I."/>
            <person name="Turner P."/>
            <person name="Copley S."/>
            <person name="Woyke T."/>
        </authorList>
    </citation>
    <scope>NUCLEOTIDE SEQUENCE [LARGE SCALE GENOMIC DNA]</scope>
    <source>
        <strain evidence="3 4">L-1</strain>
    </source>
</reference>
<dbReference type="Proteomes" id="UP000007150">
    <property type="component" value="Chromosome 2"/>
</dbReference>
<evidence type="ECO:0000313" key="3">
    <source>
        <dbReference type="EMBL" id="AEG51526.1"/>
    </source>
</evidence>
<accession>F6F1W0</accession>
<feature type="signal peptide" evidence="1">
    <location>
        <begin position="1"/>
        <end position="21"/>
    </location>
</feature>
<dbReference type="RefSeq" id="WP_013849750.1">
    <property type="nucleotide sequence ID" value="NC_015594.1"/>
</dbReference>
<keyword evidence="1" id="KW-0732">Signal</keyword>
<dbReference type="PROSITE" id="PS00018">
    <property type="entry name" value="EF_HAND_1"/>
    <property type="match status" value="1"/>
</dbReference>
<sequence precursor="true">MKFLLCAAALATVAGVAPLAAQTHEMPGFMQDWDANHDNKVPRAEFDAARAVRFGKVDANSDGGATAEEYLSEYLNRKKDEFSVPGQSNDDKLASYQRAIRQTYARFNALDKDRDGKMTKAEFDVSGGRVFARMDDDKDGTVTLADVKAVIAKSAANAKADAAAQP</sequence>